<sequence>MSFHSTREMIRTRAEHNDKEICSLEEVSLHQQNIEKIEHLDRWCRNLKILYLQNNLIPRMENLGHLKKLQYLNLALNNIEVIENLEGCESLEKLDLTVNFVGRLSSVERLKHNPHLTELFLVGNPCTKFQGYREYVVDPPPWLDGAKISRSERIRACQRMEELKGGLQEQERNMRAGGCSGGGAKPRSRLTPAACVQALGAGEPGGDPGLEDRFWNTPCEFSPESRVEAHRHLEEKQRAEDTAPGRPHGGAVTAALLLLSTWLFGSVNVLMRADAEVAGTEVLMRCCSLPPSSLPLSRSVCGGRDGGMVVEGWWRDGGMVMEGWWRDDDGGMMVEGW</sequence>
<reference evidence="11" key="3">
    <citation type="submission" date="2025-09" db="UniProtKB">
        <authorList>
            <consortium name="Ensembl"/>
        </authorList>
    </citation>
    <scope>IDENTIFICATION</scope>
</reference>
<dbReference type="GO" id="GO:0005737">
    <property type="term" value="C:cytoplasm"/>
    <property type="evidence" value="ECO:0007669"/>
    <property type="project" value="UniProtKB-SubCell"/>
</dbReference>
<evidence type="ECO:0000256" key="2">
    <source>
        <dbReference type="ARBA" id="ARBA00004496"/>
    </source>
</evidence>
<comment type="subcellular location">
    <subcellularLocation>
        <location evidence="1">Cell projection</location>
        <location evidence="1">Cilium</location>
    </subcellularLocation>
    <subcellularLocation>
        <location evidence="2">Cytoplasm</location>
    </subcellularLocation>
</comment>
<evidence type="ECO:0000313" key="11">
    <source>
        <dbReference type="Ensembl" id="ENSTRUP00000054254.2"/>
    </source>
</evidence>
<keyword evidence="6" id="KW-0969">Cilium</keyword>
<evidence type="ECO:0000256" key="3">
    <source>
        <dbReference type="ARBA" id="ARBA00022490"/>
    </source>
</evidence>
<dbReference type="Ensembl" id="ENSTRUT00000056571.2">
    <property type="protein sequence ID" value="ENSTRUP00000054254.2"/>
    <property type="gene ID" value="ENSTRUG00000033252.1"/>
</dbReference>
<comment type="similarity">
    <text evidence="8">Belongs to the tilB family.</text>
</comment>
<dbReference type="PROSITE" id="PS51450">
    <property type="entry name" value="LRR"/>
    <property type="match status" value="2"/>
</dbReference>
<dbReference type="PANTHER" id="PTHR18849">
    <property type="entry name" value="LEUCINE RICH REPEAT PROTEIN"/>
    <property type="match status" value="1"/>
</dbReference>
<evidence type="ECO:0000256" key="5">
    <source>
        <dbReference type="ARBA" id="ARBA00022737"/>
    </source>
</evidence>
<proteinExistence type="inferred from homology"/>
<dbReference type="Pfam" id="PF14580">
    <property type="entry name" value="LRR_9"/>
    <property type="match status" value="1"/>
</dbReference>
<evidence type="ECO:0000256" key="9">
    <source>
        <dbReference type="ARBA" id="ARBA00050057"/>
    </source>
</evidence>
<reference evidence="11 12" key="1">
    <citation type="journal article" date="2011" name="Genome Biol. Evol.">
        <title>Integration of the genetic map and genome assembly of fugu facilitates insights into distinct features of genome evolution in teleosts and mammals.</title>
        <authorList>
            <person name="Kai W."/>
            <person name="Kikuchi K."/>
            <person name="Tohari S."/>
            <person name="Chew A.K."/>
            <person name="Tay A."/>
            <person name="Fujiwara A."/>
            <person name="Hosoya S."/>
            <person name="Suetake H."/>
            <person name="Naruse K."/>
            <person name="Brenner S."/>
            <person name="Suzuki Y."/>
            <person name="Venkatesh B."/>
        </authorList>
    </citation>
    <scope>NUCLEOTIDE SEQUENCE [LARGE SCALE GENOMIC DNA]</scope>
</reference>
<dbReference type="InterPro" id="IPR001611">
    <property type="entry name" value="Leu-rich_rpt"/>
</dbReference>
<dbReference type="PANTHER" id="PTHR18849:SF0">
    <property type="entry name" value="CILIA- AND FLAGELLA-ASSOCIATED PROTEIN 410-RELATED"/>
    <property type="match status" value="1"/>
</dbReference>
<keyword evidence="12" id="KW-1185">Reference proteome</keyword>
<dbReference type="GO" id="GO:0005929">
    <property type="term" value="C:cilium"/>
    <property type="evidence" value="ECO:0007669"/>
    <property type="project" value="UniProtKB-SubCell"/>
</dbReference>
<evidence type="ECO:0000256" key="1">
    <source>
        <dbReference type="ARBA" id="ARBA00004138"/>
    </source>
</evidence>
<keyword evidence="3" id="KW-0963">Cytoplasm</keyword>
<feature type="region of interest" description="Disordered" evidence="10">
    <location>
        <begin position="227"/>
        <end position="247"/>
    </location>
</feature>
<dbReference type="InParanoid" id="A0A3B5KLJ0"/>
<dbReference type="Proteomes" id="UP000005226">
    <property type="component" value="Chromosome 22"/>
</dbReference>
<dbReference type="GeneTree" id="ENSGT00940000158506"/>
<protein>
    <recommendedName>
        <fullName evidence="9">Leucine-rich repeat-containing protein 6</fullName>
    </recommendedName>
</protein>
<evidence type="ECO:0000256" key="4">
    <source>
        <dbReference type="ARBA" id="ARBA00022614"/>
    </source>
</evidence>
<evidence type="ECO:0000256" key="8">
    <source>
        <dbReference type="ARBA" id="ARBA00049982"/>
    </source>
</evidence>
<keyword evidence="5" id="KW-0677">Repeat</keyword>
<dbReference type="SMART" id="SM00365">
    <property type="entry name" value="LRR_SD22"/>
    <property type="match status" value="3"/>
</dbReference>
<organism evidence="11 12">
    <name type="scientific">Takifugu rubripes</name>
    <name type="common">Japanese pufferfish</name>
    <name type="synonym">Fugu rubripes</name>
    <dbReference type="NCBI Taxonomy" id="31033"/>
    <lineage>
        <taxon>Eukaryota</taxon>
        <taxon>Metazoa</taxon>
        <taxon>Chordata</taxon>
        <taxon>Craniata</taxon>
        <taxon>Vertebrata</taxon>
        <taxon>Euteleostomi</taxon>
        <taxon>Actinopterygii</taxon>
        <taxon>Neopterygii</taxon>
        <taxon>Teleostei</taxon>
        <taxon>Neoteleostei</taxon>
        <taxon>Acanthomorphata</taxon>
        <taxon>Eupercaria</taxon>
        <taxon>Tetraodontiformes</taxon>
        <taxon>Tetradontoidea</taxon>
        <taxon>Tetraodontidae</taxon>
        <taxon>Takifugu</taxon>
    </lineage>
</organism>
<dbReference type="AlphaFoldDB" id="A0A3B5KLJ0"/>
<name>A0A3B5KLJ0_TAKRU</name>
<dbReference type="Gene3D" id="3.80.10.10">
    <property type="entry name" value="Ribonuclease Inhibitor"/>
    <property type="match status" value="1"/>
</dbReference>
<dbReference type="GO" id="GO:0036158">
    <property type="term" value="P:outer dynein arm assembly"/>
    <property type="evidence" value="ECO:0007669"/>
    <property type="project" value="TreeGrafter"/>
</dbReference>
<accession>A0A3B5KLJ0</accession>
<dbReference type="SUPFAM" id="SSF52058">
    <property type="entry name" value="L domain-like"/>
    <property type="match status" value="1"/>
</dbReference>
<evidence type="ECO:0000256" key="10">
    <source>
        <dbReference type="SAM" id="MobiDB-lite"/>
    </source>
</evidence>
<dbReference type="FunFam" id="3.80.10.10:FF:000052">
    <property type="entry name" value="Leucine rich repeat containing 6"/>
    <property type="match status" value="1"/>
</dbReference>
<evidence type="ECO:0000256" key="7">
    <source>
        <dbReference type="ARBA" id="ARBA00023273"/>
    </source>
</evidence>
<dbReference type="InterPro" id="IPR032675">
    <property type="entry name" value="LRR_dom_sf"/>
</dbReference>
<evidence type="ECO:0000256" key="6">
    <source>
        <dbReference type="ARBA" id="ARBA00023069"/>
    </source>
</evidence>
<reference evidence="11" key="2">
    <citation type="submission" date="2025-08" db="UniProtKB">
        <authorList>
            <consortium name="Ensembl"/>
        </authorList>
    </citation>
    <scope>IDENTIFICATION</scope>
</reference>
<keyword evidence="4" id="KW-0433">Leucine-rich repeat</keyword>
<keyword evidence="7" id="KW-0966">Cell projection</keyword>
<evidence type="ECO:0000313" key="12">
    <source>
        <dbReference type="Proteomes" id="UP000005226"/>
    </source>
</evidence>
<feature type="compositionally biased region" description="Basic and acidic residues" evidence="10">
    <location>
        <begin position="227"/>
        <end position="243"/>
    </location>
</feature>